<dbReference type="GO" id="GO:0016791">
    <property type="term" value="F:phosphatase activity"/>
    <property type="evidence" value="ECO:0007669"/>
    <property type="project" value="TreeGrafter"/>
</dbReference>
<dbReference type="Pfam" id="PF00300">
    <property type="entry name" value="His_Phos_1"/>
    <property type="match status" value="1"/>
</dbReference>
<sequence>MLRLYFMRHGETVWNTERRYQGMTDIELSAEGIKQAECVTERFKNIRIDKIYSSPLKRAMLTAKPIAENKGLEIITEDAFREIHFGEWEGKTVPDLTEKYGDSYINFIREPHNYGFPGEENIDNVIKRIKPSIDRIIENEDGNVLIISHGGIIRLMIMYIMGLDNSWFTKMWINNTGISIIEIKKDRRLMLTVNDSAHLAAMGQNDSNFLKP</sequence>
<accession>A0A644X840</accession>
<dbReference type="InterPro" id="IPR029033">
    <property type="entry name" value="His_PPase_superfam"/>
</dbReference>
<evidence type="ECO:0000313" key="1">
    <source>
        <dbReference type="EMBL" id="MPM12097.1"/>
    </source>
</evidence>
<dbReference type="InterPro" id="IPR013078">
    <property type="entry name" value="His_Pase_superF_clade-1"/>
</dbReference>
<dbReference type="Gene3D" id="3.40.50.1240">
    <property type="entry name" value="Phosphoglycerate mutase-like"/>
    <property type="match status" value="1"/>
</dbReference>
<dbReference type="SUPFAM" id="SSF53254">
    <property type="entry name" value="Phosphoglycerate mutase-like"/>
    <property type="match status" value="1"/>
</dbReference>
<dbReference type="PIRSF" id="PIRSF000709">
    <property type="entry name" value="6PFK_2-Ptase"/>
    <property type="match status" value="1"/>
</dbReference>
<comment type="caution">
    <text evidence="1">The sequence shown here is derived from an EMBL/GenBank/DDBJ whole genome shotgun (WGS) entry which is preliminary data.</text>
</comment>
<dbReference type="EC" id="3.1.3.3" evidence="1"/>
<organism evidence="1">
    <name type="scientific">bioreactor metagenome</name>
    <dbReference type="NCBI Taxonomy" id="1076179"/>
    <lineage>
        <taxon>unclassified sequences</taxon>
        <taxon>metagenomes</taxon>
        <taxon>ecological metagenomes</taxon>
    </lineage>
</organism>
<dbReference type="CDD" id="cd07067">
    <property type="entry name" value="HP_PGM_like"/>
    <property type="match status" value="1"/>
</dbReference>
<dbReference type="AlphaFoldDB" id="A0A644X840"/>
<gene>
    <name evidence="1" type="primary">pspA_11</name>
    <name evidence="1" type="ORF">SDC9_58448</name>
</gene>
<dbReference type="PANTHER" id="PTHR48100:SF1">
    <property type="entry name" value="HISTIDINE PHOSPHATASE FAMILY PROTEIN-RELATED"/>
    <property type="match status" value="1"/>
</dbReference>
<dbReference type="InterPro" id="IPR050275">
    <property type="entry name" value="PGM_Phosphatase"/>
</dbReference>
<reference evidence="1" key="1">
    <citation type="submission" date="2019-08" db="EMBL/GenBank/DDBJ databases">
        <authorList>
            <person name="Kucharzyk K."/>
            <person name="Murdoch R.W."/>
            <person name="Higgins S."/>
            <person name="Loffler F."/>
        </authorList>
    </citation>
    <scope>NUCLEOTIDE SEQUENCE</scope>
</reference>
<proteinExistence type="predicted"/>
<name>A0A644X840_9ZZZZ</name>
<protein>
    <submittedName>
        <fullName evidence="1">Phosphoserine phosphatase 1</fullName>
        <ecNumber evidence="1">3.1.3.3</ecNumber>
    </submittedName>
</protein>
<dbReference type="SMART" id="SM00855">
    <property type="entry name" value="PGAM"/>
    <property type="match status" value="1"/>
</dbReference>
<dbReference type="EMBL" id="VSSQ01001921">
    <property type="protein sequence ID" value="MPM12097.1"/>
    <property type="molecule type" value="Genomic_DNA"/>
</dbReference>
<dbReference type="GO" id="GO:0005737">
    <property type="term" value="C:cytoplasm"/>
    <property type="evidence" value="ECO:0007669"/>
    <property type="project" value="TreeGrafter"/>
</dbReference>
<keyword evidence="1" id="KW-0378">Hydrolase</keyword>
<dbReference type="PANTHER" id="PTHR48100">
    <property type="entry name" value="BROAD-SPECIFICITY PHOSPHATASE YOR283W-RELATED"/>
    <property type="match status" value="1"/>
</dbReference>